<feature type="region of interest" description="Disordered" evidence="1">
    <location>
        <begin position="274"/>
        <end position="296"/>
    </location>
</feature>
<feature type="compositionally biased region" description="Basic and acidic residues" evidence="1">
    <location>
        <begin position="135"/>
        <end position="148"/>
    </location>
</feature>
<name>A0A164UYM6_DAUCS</name>
<feature type="transmembrane region" description="Helical" evidence="2">
    <location>
        <begin position="411"/>
        <end position="430"/>
    </location>
</feature>
<dbReference type="Gramene" id="KZM89554">
    <property type="protein sequence ID" value="KZM89554"/>
    <property type="gene ID" value="DCAR_023083"/>
</dbReference>
<feature type="compositionally biased region" description="Low complexity" evidence="1">
    <location>
        <begin position="40"/>
        <end position="51"/>
    </location>
</feature>
<evidence type="ECO:0000256" key="2">
    <source>
        <dbReference type="SAM" id="Phobius"/>
    </source>
</evidence>
<dbReference type="PANTHER" id="PTHR34775:SF6">
    <property type="entry name" value="TRANSMEMBRANE PROTEIN"/>
    <property type="match status" value="1"/>
</dbReference>
<feature type="region of interest" description="Disordered" evidence="1">
    <location>
        <begin position="32"/>
        <end position="76"/>
    </location>
</feature>
<evidence type="ECO:0000313" key="5">
    <source>
        <dbReference type="Proteomes" id="UP000077755"/>
    </source>
</evidence>
<keyword evidence="2" id="KW-1133">Transmembrane helix</keyword>
<dbReference type="AlphaFoldDB" id="A0A164UYM6"/>
<dbReference type="EMBL" id="CP093348">
    <property type="protein sequence ID" value="WOH03534.1"/>
    <property type="molecule type" value="Genomic_DNA"/>
</dbReference>
<keyword evidence="2" id="KW-0812">Transmembrane</keyword>
<gene>
    <name evidence="3" type="ORF">DCAR_023083</name>
    <name evidence="4" type="ORF">DCAR_0622933</name>
</gene>
<dbReference type="PANTHER" id="PTHR34775">
    <property type="entry name" value="TRANSMEMBRANE PROTEIN"/>
    <property type="match status" value="1"/>
</dbReference>
<feature type="compositionally biased region" description="Basic and acidic residues" evidence="1">
    <location>
        <begin position="346"/>
        <end position="357"/>
    </location>
</feature>
<reference evidence="4" key="2">
    <citation type="submission" date="2022-03" db="EMBL/GenBank/DDBJ databases">
        <title>Draft title - Genomic analysis of global carrot germplasm unveils the trajectory of domestication and the origin of high carotenoid orange carrot.</title>
        <authorList>
            <person name="Iorizzo M."/>
            <person name="Ellison S."/>
            <person name="Senalik D."/>
            <person name="Macko-Podgorni A."/>
            <person name="Grzebelus D."/>
            <person name="Bostan H."/>
            <person name="Rolling W."/>
            <person name="Curaba J."/>
            <person name="Simon P."/>
        </authorList>
    </citation>
    <scope>NUCLEOTIDE SEQUENCE</scope>
    <source>
        <tissue evidence="4">Leaf</tissue>
    </source>
</reference>
<evidence type="ECO:0000313" key="3">
    <source>
        <dbReference type="EMBL" id="KZM89554.1"/>
    </source>
</evidence>
<accession>A0A164UYM6</accession>
<keyword evidence="5" id="KW-1185">Reference proteome</keyword>
<reference evidence="3" key="1">
    <citation type="journal article" date="2016" name="Nat. Genet.">
        <title>A high-quality carrot genome assembly provides new insights into carotenoid accumulation and asterid genome evolution.</title>
        <authorList>
            <person name="Iorizzo M."/>
            <person name="Ellison S."/>
            <person name="Senalik D."/>
            <person name="Zeng P."/>
            <person name="Satapoomin P."/>
            <person name="Huang J."/>
            <person name="Bowman M."/>
            <person name="Iovene M."/>
            <person name="Sanseverino W."/>
            <person name="Cavagnaro P."/>
            <person name="Yildiz M."/>
            <person name="Macko-Podgorni A."/>
            <person name="Moranska E."/>
            <person name="Grzebelus E."/>
            <person name="Grzebelus D."/>
            <person name="Ashrafi H."/>
            <person name="Zheng Z."/>
            <person name="Cheng S."/>
            <person name="Spooner D."/>
            <person name="Van Deynze A."/>
            <person name="Simon P."/>
        </authorList>
    </citation>
    <scope>NUCLEOTIDE SEQUENCE [LARGE SCALE GENOMIC DNA]</scope>
    <source>
        <tissue evidence="3">Leaf</tissue>
    </source>
</reference>
<feature type="region of interest" description="Disordered" evidence="1">
    <location>
        <begin position="129"/>
        <end position="153"/>
    </location>
</feature>
<evidence type="ECO:0000313" key="4">
    <source>
        <dbReference type="EMBL" id="WOH03534.1"/>
    </source>
</evidence>
<feature type="region of interest" description="Disordered" evidence="1">
    <location>
        <begin position="438"/>
        <end position="465"/>
    </location>
</feature>
<dbReference type="Proteomes" id="UP000077755">
    <property type="component" value="Chromosome 6"/>
</dbReference>
<feature type="region of interest" description="Disordered" evidence="1">
    <location>
        <begin position="326"/>
        <end position="357"/>
    </location>
</feature>
<protein>
    <submittedName>
        <fullName evidence="3">Uncharacterized protein</fullName>
    </submittedName>
</protein>
<feature type="transmembrane region" description="Helical" evidence="2">
    <location>
        <begin position="615"/>
        <end position="632"/>
    </location>
</feature>
<dbReference type="EMBL" id="LNRQ01000006">
    <property type="protein sequence ID" value="KZM89554.1"/>
    <property type="molecule type" value="Genomic_DNA"/>
</dbReference>
<evidence type="ECO:0000256" key="1">
    <source>
        <dbReference type="SAM" id="MobiDB-lite"/>
    </source>
</evidence>
<organism evidence="3">
    <name type="scientific">Daucus carota subsp. sativus</name>
    <name type="common">Carrot</name>
    <dbReference type="NCBI Taxonomy" id="79200"/>
    <lineage>
        <taxon>Eukaryota</taxon>
        <taxon>Viridiplantae</taxon>
        <taxon>Streptophyta</taxon>
        <taxon>Embryophyta</taxon>
        <taxon>Tracheophyta</taxon>
        <taxon>Spermatophyta</taxon>
        <taxon>Magnoliopsida</taxon>
        <taxon>eudicotyledons</taxon>
        <taxon>Gunneridae</taxon>
        <taxon>Pentapetalae</taxon>
        <taxon>asterids</taxon>
        <taxon>campanulids</taxon>
        <taxon>Apiales</taxon>
        <taxon>Apiaceae</taxon>
        <taxon>Apioideae</taxon>
        <taxon>Scandiceae</taxon>
        <taxon>Daucinae</taxon>
        <taxon>Daucus</taxon>
        <taxon>Daucus sect. Daucus</taxon>
    </lineage>
</organism>
<sequence>MEPTLSAATKTAKKKILAERNQAFTFTNFLKPPILDSRTSPARSVRSSCSSDYDEEEENSFDGNTSSKKPYDPFTNYLSPRPKFLRYDPNKKRRIFLHGESDITEKKDDLGVISSKSSFESQKVVEETFEEDSVKEDVEPEKTGGDPYDHDDEVEETEEELEEFEEEEEKCWSLLGLLRFLLVLGSVYLTTSFICSMDSTEHSLIQDAIREFRYGFLNQSNTHEVATKMEYFTSKSIFLGGKGHESPISSPNVTQEDIDVEFVEVGISEVIRDDNEVPASTAGLPELKIEKSEDVDDDELIGKVEASDSLQWVEATESETNIDVAASGAEASSDEHSGSDFGENTSAKDEEMGENRDGLDQLQHHETAEVKDMFSETKASSDFNVEFEHMESEEIKVEFEPTESEEIKLQLGLAVLVLLFSVVPALCLLYHSRRGHTKEASFPTKKNSDEEASLPTKKNSSREASLPVELHQPNAGPAHWTQNTTSICSVEEEYVKKVASFPSPSTPLLPSMKVPEEPSRQRQTPIVELLGELVIGEEKSSFVRSSKVTRKIPNSEERNASNSLSTQMIKSQSQTSLVPNQVYPTQLEVSTADSTSQKKKRPVKERWRTYCLDRAVGWLSLTMLTMSVIMYGEVQIGGL</sequence>
<keyword evidence="2" id="KW-0472">Membrane</keyword>
<proteinExistence type="predicted"/>